<dbReference type="GO" id="GO:0071555">
    <property type="term" value="P:cell wall organization"/>
    <property type="evidence" value="ECO:0007669"/>
    <property type="project" value="UniProtKB-KW"/>
</dbReference>
<feature type="signal peptide" evidence="12">
    <location>
        <begin position="1"/>
        <end position="21"/>
    </location>
</feature>
<accession>A0A1E5RWT4</accession>
<keyword evidence="8" id="KW-0325">Glycoprotein</keyword>
<dbReference type="GO" id="GO:0005576">
    <property type="term" value="C:extracellular region"/>
    <property type="evidence" value="ECO:0007669"/>
    <property type="project" value="UniProtKB-ARBA"/>
</dbReference>
<dbReference type="Gene3D" id="3.20.20.80">
    <property type="entry name" value="Glycosidases"/>
    <property type="match status" value="2"/>
</dbReference>
<feature type="chain" id="PRO_5009184910" evidence="12">
    <location>
        <begin position="22"/>
        <end position="276"/>
    </location>
</feature>
<dbReference type="GO" id="GO:0009986">
    <property type="term" value="C:cell surface"/>
    <property type="evidence" value="ECO:0007669"/>
    <property type="project" value="TreeGrafter"/>
</dbReference>
<dbReference type="GO" id="GO:0042973">
    <property type="term" value="F:glucan endo-1,3-beta-D-glucosidase activity"/>
    <property type="evidence" value="ECO:0007669"/>
    <property type="project" value="TreeGrafter"/>
</dbReference>
<keyword evidence="3" id="KW-0134">Cell wall</keyword>
<evidence type="ECO:0000256" key="6">
    <source>
        <dbReference type="ARBA" id="ARBA00022729"/>
    </source>
</evidence>
<keyword evidence="7" id="KW-0378">Hydrolase</keyword>
<comment type="caution">
    <text evidence="13">The sequence shown here is derived from an EMBL/GenBank/DDBJ whole genome shotgun (WGS) entry which is preliminary data.</text>
</comment>
<dbReference type="PANTHER" id="PTHR16631:SF14">
    <property type="entry name" value="FAMILY 17 GLUCOSIDASE SCW10-RELATED"/>
    <property type="match status" value="1"/>
</dbReference>
<evidence type="ECO:0000256" key="3">
    <source>
        <dbReference type="ARBA" id="ARBA00022512"/>
    </source>
</evidence>
<name>A0A1E5RWT4_9ASCO</name>
<feature type="unsure residue" description="D or N" evidence="13">
    <location>
        <position position="189"/>
    </location>
</feature>
<dbReference type="OrthoDB" id="941679at2759"/>
<evidence type="ECO:0000256" key="7">
    <source>
        <dbReference type="ARBA" id="ARBA00022801"/>
    </source>
</evidence>
<keyword evidence="14" id="KW-1185">Reference proteome</keyword>
<dbReference type="SUPFAM" id="SSF51445">
    <property type="entry name" value="(Trans)glycosidases"/>
    <property type="match status" value="1"/>
</dbReference>
<dbReference type="GO" id="GO:0009277">
    <property type="term" value="C:fungal-type cell wall"/>
    <property type="evidence" value="ECO:0007669"/>
    <property type="project" value="TreeGrafter"/>
</dbReference>
<dbReference type="Proteomes" id="UP000095605">
    <property type="component" value="Unassembled WGS sequence"/>
</dbReference>
<keyword evidence="5" id="KW-0165">Cleavage on pair of basic residues</keyword>
<reference evidence="14" key="1">
    <citation type="journal article" date="2016" name="Genome Announc.">
        <title>Genome sequences of three species of Hanseniaspora isolated from spontaneous wine fermentations.</title>
        <authorList>
            <person name="Sternes P.R."/>
            <person name="Lee D."/>
            <person name="Kutyna D.R."/>
            <person name="Borneman A.R."/>
        </authorList>
    </citation>
    <scope>NUCLEOTIDE SEQUENCE [LARGE SCALE GENOMIC DNA]</scope>
    <source>
        <strain evidence="14">AWRI3578</strain>
    </source>
</reference>
<dbReference type="GO" id="GO:0000747">
    <property type="term" value="P:conjugation with cellular fusion"/>
    <property type="evidence" value="ECO:0007669"/>
    <property type="project" value="UniProtKB-ARBA"/>
</dbReference>
<dbReference type="InterPro" id="IPR017853">
    <property type="entry name" value="GH"/>
</dbReference>
<dbReference type="EMBL" id="LPNL01000002">
    <property type="protein sequence ID" value="OEJ91384.1"/>
    <property type="molecule type" value="Genomic_DNA"/>
</dbReference>
<evidence type="ECO:0000256" key="9">
    <source>
        <dbReference type="ARBA" id="ARBA00023295"/>
    </source>
</evidence>
<protein>
    <submittedName>
        <fullName evidence="13">Putative family 17 glucosidase SCW4</fullName>
    </submittedName>
</protein>
<comment type="similarity">
    <text evidence="2">Belongs to the glycosyl hydrolase 17 family.</text>
</comment>
<evidence type="ECO:0000313" key="14">
    <source>
        <dbReference type="Proteomes" id="UP000095605"/>
    </source>
</evidence>
<evidence type="ECO:0000256" key="10">
    <source>
        <dbReference type="ARBA" id="ARBA00023316"/>
    </source>
</evidence>
<evidence type="ECO:0000256" key="1">
    <source>
        <dbReference type="ARBA" id="ARBA00004191"/>
    </source>
</evidence>
<comment type="subcellular location">
    <subcellularLocation>
        <location evidence="1">Secreted</location>
        <location evidence="1">Cell wall</location>
    </subcellularLocation>
</comment>
<evidence type="ECO:0000256" key="4">
    <source>
        <dbReference type="ARBA" id="ARBA00022525"/>
    </source>
</evidence>
<evidence type="ECO:0000256" key="2">
    <source>
        <dbReference type="ARBA" id="ARBA00008773"/>
    </source>
</evidence>
<keyword evidence="6 12" id="KW-0732">Signal</keyword>
<keyword evidence="9" id="KW-0326">Glycosidase</keyword>
<dbReference type="InterPro" id="IPR050732">
    <property type="entry name" value="Beta-glucan_modifiers"/>
</dbReference>
<evidence type="ECO:0000256" key="11">
    <source>
        <dbReference type="ARBA" id="ARBA00056660"/>
    </source>
</evidence>
<dbReference type="FunFam" id="3.20.20.80:FF:000111">
    <property type="entry name" value="Soluble cell wall protein"/>
    <property type="match status" value="1"/>
</dbReference>
<proteinExistence type="inferred from homology"/>
<dbReference type="AlphaFoldDB" id="A0A1E5RWT4"/>
<sequence length="276" mass="29263">MKFTTATSVLSALALIKQATAFSAKGVSYSPYTDGGDCKTAAEVASDLAQLTEFDIIRLYGVDCSQVENVLAAKTSSQTIFQGLYFMDQITSGVETISAAIESTGSSWSDFNTISVGNELVNNGEATVSQVASYVEEAKTALTAAGYTGDVVAVDTFIAVINNPGLCELSDYMAVNAHAYFDYNTAAADAGPWVLEQIQRVWYACNGEKNVLITETGWPYSGDTYGAAVASTEAQSAALTSIQDTCGNDVFLFSAFDHKWAAAGAYGIEQYFGIIH</sequence>
<keyword evidence="4" id="KW-0964">Secreted</keyword>
<evidence type="ECO:0000313" key="13">
    <source>
        <dbReference type="EMBL" id="OEJ91384.1"/>
    </source>
</evidence>
<organism evidence="13 14">
    <name type="scientific">Hanseniaspora opuntiae</name>
    <dbReference type="NCBI Taxonomy" id="211096"/>
    <lineage>
        <taxon>Eukaryota</taxon>
        <taxon>Fungi</taxon>
        <taxon>Dikarya</taxon>
        <taxon>Ascomycota</taxon>
        <taxon>Saccharomycotina</taxon>
        <taxon>Saccharomycetes</taxon>
        <taxon>Saccharomycodales</taxon>
        <taxon>Saccharomycodaceae</taxon>
        <taxon>Hanseniaspora</taxon>
    </lineage>
</organism>
<evidence type="ECO:0000256" key="5">
    <source>
        <dbReference type="ARBA" id="ARBA00022685"/>
    </source>
</evidence>
<gene>
    <name evidence="13" type="ORF">AWRI3578_g545</name>
</gene>
<dbReference type="PANTHER" id="PTHR16631">
    <property type="entry name" value="GLUCAN 1,3-BETA-GLUCOSIDASE"/>
    <property type="match status" value="1"/>
</dbReference>
<evidence type="ECO:0000256" key="12">
    <source>
        <dbReference type="SAM" id="SignalP"/>
    </source>
</evidence>
<keyword evidence="10" id="KW-0961">Cell wall biogenesis/degradation</keyword>
<comment type="function">
    <text evidence="11">Glucanases possibly play a role in cell expansion during growth, in cell-cell fusion during mating, and in spore release during sporulation.</text>
</comment>
<evidence type="ECO:0000256" key="8">
    <source>
        <dbReference type="ARBA" id="ARBA00023180"/>
    </source>
</evidence>